<reference evidence="1" key="1">
    <citation type="submission" date="2023-01" db="EMBL/GenBank/DDBJ databases">
        <authorList>
            <person name="Van Ghelder C."/>
            <person name="Rancurel C."/>
        </authorList>
    </citation>
    <scope>NUCLEOTIDE SEQUENCE</scope>
    <source>
        <strain evidence="1">CNCM I-4278</strain>
    </source>
</reference>
<proteinExistence type="predicted"/>
<keyword evidence="2" id="KW-1185">Reference proteome</keyword>
<accession>A0A9W4XVL3</accession>
<gene>
    <name evidence="1" type="ORF">PDIGIT_LOCUS12676</name>
</gene>
<evidence type="ECO:0000313" key="1">
    <source>
        <dbReference type="EMBL" id="CAI6339516.1"/>
    </source>
</evidence>
<dbReference type="EMBL" id="CAOQHR010000009">
    <property type="protein sequence ID" value="CAI6339516.1"/>
    <property type="molecule type" value="Genomic_DNA"/>
</dbReference>
<dbReference type="Proteomes" id="UP001152607">
    <property type="component" value="Unassembled WGS sequence"/>
</dbReference>
<protein>
    <submittedName>
        <fullName evidence="1">Uncharacterized protein</fullName>
    </submittedName>
</protein>
<name>A0A9W4XVL3_9PLEO</name>
<comment type="caution">
    <text evidence="1">The sequence shown here is derived from an EMBL/GenBank/DDBJ whole genome shotgun (WGS) entry which is preliminary data.</text>
</comment>
<organism evidence="1 2">
    <name type="scientific">Periconia digitata</name>
    <dbReference type="NCBI Taxonomy" id="1303443"/>
    <lineage>
        <taxon>Eukaryota</taxon>
        <taxon>Fungi</taxon>
        <taxon>Dikarya</taxon>
        <taxon>Ascomycota</taxon>
        <taxon>Pezizomycotina</taxon>
        <taxon>Dothideomycetes</taxon>
        <taxon>Pleosporomycetidae</taxon>
        <taxon>Pleosporales</taxon>
        <taxon>Massarineae</taxon>
        <taxon>Periconiaceae</taxon>
        <taxon>Periconia</taxon>
    </lineage>
</organism>
<evidence type="ECO:0000313" key="2">
    <source>
        <dbReference type="Proteomes" id="UP001152607"/>
    </source>
</evidence>
<sequence>MRVSCPLFLIFLGRGLGFGVWAYIPVPGLFALDHILMRVDGVQQTCFFFHGNMQAIHS</sequence>
<dbReference type="AlphaFoldDB" id="A0A9W4XVL3"/>